<dbReference type="PANTHER" id="PTHR35043:SF7">
    <property type="entry name" value="TRANSCRIPTION FACTOR DOMAIN-CONTAINING PROTEIN"/>
    <property type="match status" value="1"/>
</dbReference>
<proteinExistence type="predicted"/>
<reference evidence="2 3" key="1">
    <citation type="submission" date="2022-09" db="EMBL/GenBank/DDBJ databases">
        <authorList>
            <person name="Palmer J.M."/>
        </authorList>
    </citation>
    <scope>NUCLEOTIDE SEQUENCE [LARGE SCALE GENOMIC DNA]</scope>
    <source>
        <strain evidence="2 3">DSM 7382</strain>
    </source>
</reference>
<dbReference type="AlphaFoldDB" id="A0AAW0GH85"/>
<comment type="caution">
    <text evidence="2">The sequence shown here is derived from an EMBL/GenBank/DDBJ whole genome shotgun (WGS) entry which is preliminary data.</text>
</comment>
<protein>
    <submittedName>
        <fullName evidence="2">Uncharacterized protein</fullName>
    </submittedName>
</protein>
<name>A0AAW0GH85_9APHY</name>
<keyword evidence="3" id="KW-1185">Reference proteome</keyword>
<dbReference type="Proteomes" id="UP001385951">
    <property type="component" value="Unassembled WGS sequence"/>
</dbReference>
<evidence type="ECO:0000313" key="3">
    <source>
        <dbReference type="Proteomes" id="UP001385951"/>
    </source>
</evidence>
<feature type="transmembrane region" description="Helical" evidence="1">
    <location>
        <begin position="440"/>
        <end position="468"/>
    </location>
</feature>
<feature type="transmembrane region" description="Helical" evidence="1">
    <location>
        <begin position="12"/>
        <end position="45"/>
    </location>
</feature>
<feature type="transmembrane region" description="Helical" evidence="1">
    <location>
        <begin position="407"/>
        <end position="428"/>
    </location>
</feature>
<keyword evidence="1" id="KW-0812">Transmembrane</keyword>
<keyword evidence="1" id="KW-0472">Membrane</keyword>
<sequence>MSRKPFSGQGFLAFDLELIFLISLALIFVSVPSTIIIIAVVFHFGHKTQFTDSDHRLGYVPGPEARGTLDLIWTCVSIIFTCVYISIHIDISNGESREFAKQIRAKYQNRGNVMRMILLCFDYMCWLMTIPVAHKVIFMVFNIFAPESIVFLATLERLSARDGVIFMRSCGQPNWTTKLAFFADMGGFELEKGEHLVSGREFFEWFERIRKQKGAEFELNVVRIEKDINDRSKQDTLVKLFTVCQASWLLIQCAVRLAEGRAVSELEVTTCAFIVCSVITYLCWLHKPYDVQGRITLRDDLFKPHSVKEPDNVTSAIMKASSTSTSVGQPYAPIPLADEETNTTSSELPTRLDNRARFTPLNRAFFDPLKSWLIACGIFSLAGILIGAIHAIPLWNTEFINTTGQWLWRSCCLIQIIVTICGSIAGCIEYRYQKVAGRIFPLTTFIAILFGFSRICIFVLVVVSFWSLPESVYTDIDWSLSAFPHFH</sequence>
<evidence type="ECO:0000256" key="1">
    <source>
        <dbReference type="SAM" id="Phobius"/>
    </source>
</evidence>
<feature type="transmembrane region" description="Helical" evidence="1">
    <location>
        <begin position="372"/>
        <end position="395"/>
    </location>
</feature>
<dbReference type="EMBL" id="JASBNA010000009">
    <property type="protein sequence ID" value="KAK7688816.1"/>
    <property type="molecule type" value="Genomic_DNA"/>
</dbReference>
<feature type="transmembrane region" description="Helical" evidence="1">
    <location>
        <begin position="71"/>
        <end position="91"/>
    </location>
</feature>
<organism evidence="2 3">
    <name type="scientific">Cerrena zonata</name>
    <dbReference type="NCBI Taxonomy" id="2478898"/>
    <lineage>
        <taxon>Eukaryota</taxon>
        <taxon>Fungi</taxon>
        <taxon>Dikarya</taxon>
        <taxon>Basidiomycota</taxon>
        <taxon>Agaricomycotina</taxon>
        <taxon>Agaricomycetes</taxon>
        <taxon>Polyporales</taxon>
        <taxon>Cerrenaceae</taxon>
        <taxon>Cerrena</taxon>
    </lineage>
</organism>
<feature type="transmembrane region" description="Helical" evidence="1">
    <location>
        <begin position="136"/>
        <end position="155"/>
    </location>
</feature>
<evidence type="ECO:0000313" key="2">
    <source>
        <dbReference type="EMBL" id="KAK7688816.1"/>
    </source>
</evidence>
<accession>A0AAW0GH85</accession>
<gene>
    <name evidence="2" type="ORF">QCA50_007505</name>
</gene>
<keyword evidence="1" id="KW-1133">Transmembrane helix</keyword>
<feature type="transmembrane region" description="Helical" evidence="1">
    <location>
        <begin position="112"/>
        <end position="130"/>
    </location>
</feature>
<dbReference type="PANTHER" id="PTHR35043">
    <property type="entry name" value="TRANSCRIPTION FACTOR DOMAIN-CONTAINING PROTEIN"/>
    <property type="match status" value="1"/>
</dbReference>